<dbReference type="InterPro" id="IPR006342">
    <property type="entry name" value="FkbM_mtfrase"/>
</dbReference>
<dbReference type="PROSITE" id="PS50206">
    <property type="entry name" value="RHODANESE_3"/>
    <property type="match status" value="1"/>
</dbReference>
<gene>
    <name evidence="2" type="primary">SmB</name>
    <name evidence="2" type="ORF">SNEC2469_LOCUS12982</name>
</gene>
<dbReference type="SUPFAM" id="SSF52821">
    <property type="entry name" value="Rhodanese/Cell cycle control phosphatase"/>
    <property type="match status" value="1"/>
</dbReference>
<dbReference type="AlphaFoldDB" id="A0A812S6H4"/>
<sequence>MLVTSPASDFLRTTRAPGIVGLGGAPSTSRDEMRQLLHRGQGFLLQAYRQTKASAGTSGLSSMYGLFTLMGQAEVPLLELLDRLDSQVLEEIYLPDSVTHSASPFYVHVLPTRNVESNHVRTFFNLHCDQTFKDLVSEHRSLLRPLKVVEIGSHLGGCILWALTHLPEQTRGLAVDAYPPAVAALRRTVQQNHLSDRLEVVESFVCLRDGKDGRHFVVSHRQTGKHLVQPAWEEVTDEVVASDASQVECTSLQALLEEQHIEQVDILRIHVLGREFDALRSAEKFLRAGKVKALAISVSKESIELEAMATPSAVGSGYILQLEGFANLDVQNIFRAQQQCSDDDCQISTVICSSQEEASLRWFSTEDASGESLTFGKGCPVLRAGGLLCAIAVGSLLCEGFVRSPETVVPRRAAAAASHRSRRCVVDAVAWFAAAGVTEATAAPIQFNAQLAGDLSEAQKRSIKAYLEKNKDAPTVDVVIGERPMKVYVKPTAEELRHEWQVYVLISAIVLLMRRQQRRWFRTASTEPSQVSDLPTTRDALQDGAVLVDVRTREEVLEQTGGELPKVAALVPLDEWAGRAPPPLMRGKKVILTCFHGNKSVLAWESLRSQFVDAYVLDDGVAGWKAAGLSTRTV</sequence>
<dbReference type="Pfam" id="PF00581">
    <property type="entry name" value="Rhodanese"/>
    <property type="match status" value="1"/>
</dbReference>
<dbReference type="EMBL" id="CAJNJA010020681">
    <property type="protein sequence ID" value="CAE7463383.1"/>
    <property type="molecule type" value="Genomic_DNA"/>
</dbReference>
<feature type="domain" description="Rhodanese" evidence="1">
    <location>
        <begin position="541"/>
        <end position="633"/>
    </location>
</feature>
<organism evidence="2 3">
    <name type="scientific">Symbiodinium necroappetens</name>
    <dbReference type="NCBI Taxonomy" id="1628268"/>
    <lineage>
        <taxon>Eukaryota</taxon>
        <taxon>Sar</taxon>
        <taxon>Alveolata</taxon>
        <taxon>Dinophyceae</taxon>
        <taxon>Suessiales</taxon>
        <taxon>Symbiodiniaceae</taxon>
        <taxon>Symbiodinium</taxon>
    </lineage>
</organism>
<dbReference type="Gene3D" id="3.40.250.10">
    <property type="entry name" value="Rhodanese-like domain"/>
    <property type="match status" value="1"/>
</dbReference>
<protein>
    <submittedName>
        <fullName evidence="2">SmB protein</fullName>
    </submittedName>
</protein>
<dbReference type="Proteomes" id="UP000601435">
    <property type="component" value="Unassembled WGS sequence"/>
</dbReference>
<accession>A0A812S6H4</accession>
<dbReference type="InterPro" id="IPR001763">
    <property type="entry name" value="Rhodanese-like_dom"/>
</dbReference>
<evidence type="ECO:0000313" key="3">
    <source>
        <dbReference type="Proteomes" id="UP000601435"/>
    </source>
</evidence>
<dbReference type="InterPro" id="IPR036873">
    <property type="entry name" value="Rhodanese-like_dom_sf"/>
</dbReference>
<evidence type="ECO:0000259" key="1">
    <source>
        <dbReference type="PROSITE" id="PS50206"/>
    </source>
</evidence>
<dbReference type="CDD" id="cd00158">
    <property type="entry name" value="RHOD"/>
    <property type="match status" value="1"/>
</dbReference>
<name>A0A812S6H4_9DINO</name>
<proteinExistence type="predicted"/>
<evidence type="ECO:0000313" key="2">
    <source>
        <dbReference type="EMBL" id="CAE7463383.1"/>
    </source>
</evidence>
<dbReference type="Gene3D" id="3.40.50.150">
    <property type="entry name" value="Vaccinia Virus protein VP39"/>
    <property type="match status" value="1"/>
</dbReference>
<comment type="caution">
    <text evidence="2">The sequence shown here is derived from an EMBL/GenBank/DDBJ whole genome shotgun (WGS) entry which is preliminary data.</text>
</comment>
<dbReference type="NCBIfam" id="TIGR01444">
    <property type="entry name" value="fkbM_fam"/>
    <property type="match status" value="1"/>
</dbReference>
<reference evidence="2" key="1">
    <citation type="submission" date="2021-02" db="EMBL/GenBank/DDBJ databases">
        <authorList>
            <person name="Dougan E. K."/>
            <person name="Rhodes N."/>
            <person name="Thang M."/>
            <person name="Chan C."/>
        </authorList>
    </citation>
    <scope>NUCLEOTIDE SEQUENCE</scope>
</reference>
<dbReference type="InterPro" id="IPR029063">
    <property type="entry name" value="SAM-dependent_MTases_sf"/>
</dbReference>
<keyword evidence="3" id="KW-1185">Reference proteome</keyword>
<dbReference type="SUPFAM" id="SSF53335">
    <property type="entry name" value="S-adenosyl-L-methionine-dependent methyltransferases"/>
    <property type="match status" value="1"/>
</dbReference>
<dbReference type="OrthoDB" id="440081at2759"/>
<dbReference type="SMART" id="SM00450">
    <property type="entry name" value="RHOD"/>
    <property type="match status" value="1"/>
</dbReference>